<dbReference type="EMBL" id="JAPUBN010000013">
    <property type="protein sequence ID" value="MCZ2721334.1"/>
    <property type="molecule type" value="Genomic_DNA"/>
</dbReference>
<dbReference type="RefSeq" id="WP_269124022.1">
    <property type="nucleotide sequence ID" value="NZ_JAPUBN010000013.1"/>
</dbReference>
<evidence type="ECO:0000313" key="3">
    <source>
        <dbReference type="Proteomes" id="UP001149719"/>
    </source>
</evidence>
<comment type="caution">
    <text evidence="2">The sequence shown here is derived from an EMBL/GenBank/DDBJ whole genome shotgun (WGS) entry which is preliminary data.</text>
</comment>
<keyword evidence="3" id="KW-1185">Reference proteome</keyword>
<accession>A0ABT4JUV9</accession>
<evidence type="ECO:0000313" key="2">
    <source>
        <dbReference type="EMBL" id="MCZ2721334.1"/>
    </source>
</evidence>
<keyword evidence="1" id="KW-0812">Transmembrane</keyword>
<reference evidence="2" key="1">
    <citation type="submission" date="2022-12" db="EMBL/GenBank/DDBJ databases">
        <title>Marinomonas 15G1-11 sp. nov, isolated from marine algae.</title>
        <authorList>
            <person name="Butt M."/>
            <person name="Choi D.G."/>
            <person name="Kim J.M."/>
            <person name="Lee J.K."/>
            <person name="Baek J.H."/>
            <person name="Jeon C.O."/>
        </authorList>
    </citation>
    <scope>NUCLEOTIDE SEQUENCE</scope>
    <source>
        <strain evidence="2">15G1-11</strain>
    </source>
</reference>
<proteinExistence type="predicted"/>
<name>A0ABT4JUV9_9GAMM</name>
<organism evidence="2 3">
    <name type="scientific">Marinomonas phaeophyticola</name>
    <dbReference type="NCBI Taxonomy" id="3004091"/>
    <lineage>
        <taxon>Bacteria</taxon>
        <taxon>Pseudomonadati</taxon>
        <taxon>Pseudomonadota</taxon>
        <taxon>Gammaproteobacteria</taxon>
        <taxon>Oceanospirillales</taxon>
        <taxon>Oceanospirillaceae</taxon>
        <taxon>Marinomonas</taxon>
    </lineage>
</organism>
<protein>
    <submittedName>
        <fullName evidence="2">Uncharacterized protein</fullName>
    </submittedName>
</protein>
<keyword evidence="1" id="KW-0472">Membrane</keyword>
<sequence>MEIIPTVLVYLQSLLSVVLLYSFFYMSGCVLKQQVYGGMYAQDRSEKITIIVGLQRLLSFLHYDIGNVPKETLHTKLKDL</sequence>
<dbReference type="Proteomes" id="UP001149719">
    <property type="component" value="Unassembled WGS sequence"/>
</dbReference>
<gene>
    <name evidence="2" type="ORF">O1D97_06650</name>
</gene>
<keyword evidence="1" id="KW-1133">Transmembrane helix</keyword>
<feature type="transmembrane region" description="Helical" evidence="1">
    <location>
        <begin position="7"/>
        <end position="26"/>
    </location>
</feature>
<evidence type="ECO:0000256" key="1">
    <source>
        <dbReference type="SAM" id="Phobius"/>
    </source>
</evidence>